<feature type="region of interest" description="Disordered" evidence="11">
    <location>
        <begin position="64"/>
        <end position="180"/>
    </location>
</feature>
<evidence type="ECO:0000256" key="6">
    <source>
        <dbReference type="ARBA" id="ARBA00022692"/>
    </source>
</evidence>
<dbReference type="NCBIfam" id="TIGR01352">
    <property type="entry name" value="tonB_Cterm"/>
    <property type="match status" value="1"/>
</dbReference>
<accession>A0A7W2YIY6</accession>
<comment type="subcellular location">
    <subcellularLocation>
        <location evidence="1 10">Cell inner membrane</location>
        <topology evidence="1 10">Single-pass membrane protein</topology>
        <orientation evidence="1 10">Periplasmic side</orientation>
    </subcellularLocation>
</comment>
<keyword evidence="10" id="KW-0735">Signal-anchor</keyword>
<evidence type="ECO:0000256" key="11">
    <source>
        <dbReference type="SAM" id="MobiDB-lite"/>
    </source>
</evidence>
<dbReference type="RefSeq" id="WP_182168600.1">
    <property type="nucleotide sequence ID" value="NZ_JACFXU010000013.1"/>
</dbReference>
<dbReference type="GO" id="GO:0031992">
    <property type="term" value="F:energy transducer activity"/>
    <property type="evidence" value="ECO:0007669"/>
    <property type="project" value="InterPro"/>
</dbReference>
<dbReference type="GO" id="GO:0015891">
    <property type="term" value="P:siderophore transport"/>
    <property type="evidence" value="ECO:0007669"/>
    <property type="project" value="InterPro"/>
</dbReference>
<comment type="caution">
    <text evidence="13">The sequence shown here is derived from an EMBL/GenBank/DDBJ whole genome shotgun (WGS) entry which is preliminary data.</text>
</comment>
<keyword evidence="5 10" id="KW-0997">Cell inner membrane</keyword>
<evidence type="ECO:0000256" key="10">
    <source>
        <dbReference type="RuleBase" id="RU362123"/>
    </source>
</evidence>
<dbReference type="Pfam" id="PF03544">
    <property type="entry name" value="TonB_C"/>
    <property type="match status" value="1"/>
</dbReference>
<name>A0A7W2YIY6_9GAMM</name>
<dbReference type="PROSITE" id="PS52015">
    <property type="entry name" value="TONB_CTD"/>
    <property type="match status" value="1"/>
</dbReference>
<dbReference type="InterPro" id="IPR006260">
    <property type="entry name" value="TonB/TolA_C"/>
</dbReference>
<dbReference type="InterPro" id="IPR037682">
    <property type="entry name" value="TonB_C"/>
</dbReference>
<dbReference type="GO" id="GO:0015031">
    <property type="term" value="P:protein transport"/>
    <property type="evidence" value="ECO:0007669"/>
    <property type="project" value="UniProtKB-UniRule"/>
</dbReference>
<evidence type="ECO:0000259" key="12">
    <source>
        <dbReference type="PROSITE" id="PS52015"/>
    </source>
</evidence>
<evidence type="ECO:0000256" key="8">
    <source>
        <dbReference type="ARBA" id="ARBA00022989"/>
    </source>
</evidence>
<evidence type="ECO:0000256" key="4">
    <source>
        <dbReference type="ARBA" id="ARBA00022475"/>
    </source>
</evidence>
<evidence type="ECO:0000256" key="9">
    <source>
        <dbReference type="ARBA" id="ARBA00023136"/>
    </source>
</evidence>
<keyword evidence="4 10" id="KW-1003">Cell membrane</keyword>
<organism evidence="13 14">
    <name type="scientific">Sediminihaliea albiluteola</name>
    <dbReference type="NCBI Taxonomy" id="2758564"/>
    <lineage>
        <taxon>Bacteria</taxon>
        <taxon>Pseudomonadati</taxon>
        <taxon>Pseudomonadota</taxon>
        <taxon>Gammaproteobacteria</taxon>
        <taxon>Cellvibrionales</taxon>
        <taxon>Halieaceae</taxon>
        <taxon>Sediminihaliea</taxon>
    </lineage>
</organism>
<dbReference type="SUPFAM" id="SSF74653">
    <property type="entry name" value="TolA/TonB C-terminal domain"/>
    <property type="match status" value="1"/>
</dbReference>
<proteinExistence type="inferred from homology"/>
<feature type="compositionally biased region" description="Low complexity" evidence="11">
    <location>
        <begin position="67"/>
        <end position="85"/>
    </location>
</feature>
<comment type="similarity">
    <text evidence="2 10">Belongs to the TonB family.</text>
</comment>
<dbReference type="PANTHER" id="PTHR33446:SF2">
    <property type="entry name" value="PROTEIN TONB"/>
    <property type="match status" value="1"/>
</dbReference>
<dbReference type="EMBL" id="JACFXU010000013">
    <property type="protein sequence ID" value="MBA6411738.1"/>
    <property type="molecule type" value="Genomic_DNA"/>
</dbReference>
<dbReference type="InterPro" id="IPR051045">
    <property type="entry name" value="TonB-dependent_transducer"/>
</dbReference>
<feature type="domain" description="TonB C-terminal" evidence="12">
    <location>
        <begin position="183"/>
        <end position="276"/>
    </location>
</feature>
<evidence type="ECO:0000256" key="2">
    <source>
        <dbReference type="ARBA" id="ARBA00006555"/>
    </source>
</evidence>
<evidence type="ECO:0000313" key="14">
    <source>
        <dbReference type="Proteomes" id="UP000539350"/>
    </source>
</evidence>
<keyword evidence="3 10" id="KW-0813">Transport</keyword>
<dbReference type="GO" id="GO:0098797">
    <property type="term" value="C:plasma membrane protein complex"/>
    <property type="evidence" value="ECO:0007669"/>
    <property type="project" value="TreeGrafter"/>
</dbReference>
<dbReference type="Proteomes" id="UP000539350">
    <property type="component" value="Unassembled WGS sequence"/>
</dbReference>
<sequence>MPISAWGIALFTAVVVHIGLLFALLDQSPVQSDLAEGPGEFGVEVGLGMAGSYAEQAKQEALKSQLTPVAQQEAQQEPTQTESQPKLIPPPKPEQLSRPQQALQTRPETKALPQIKSAEPEVDIDPNLANEPTAKTNNTQQNTSQEHAQQKSPDAEKTSTSLSRATGRASNNRAGGKRGDSTSYFSKLMSWLNLHKEYPAQLKKKKIQGTVVLQFSIDRDGRVLSESIKKSSGHAELDHAALEMLAKANPLPPIPRSMKREQISIAIPIEYTLITQ</sequence>
<dbReference type="AlphaFoldDB" id="A0A7W2YIY6"/>
<keyword evidence="9 10" id="KW-0472">Membrane</keyword>
<feature type="compositionally biased region" description="Polar residues" evidence="11">
    <location>
        <begin position="133"/>
        <end position="173"/>
    </location>
</feature>
<feature type="compositionally biased region" description="Polar residues" evidence="11">
    <location>
        <begin position="97"/>
        <end position="106"/>
    </location>
</feature>
<keyword evidence="6 10" id="KW-0812">Transmembrane</keyword>
<dbReference type="InterPro" id="IPR003538">
    <property type="entry name" value="TonB"/>
</dbReference>
<evidence type="ECO:0000256" key="7">
    <source>
        <dbReference type="ARBA" id="ARBA00022927"/>
    </source>
</evidence>
<keyword evidence="8 10" id="KW-1133">Transmembrane helix</keyword>
<gene>
    <name evidence="13" type="ORF">H2508_01255</name>
</gene>
<evidence type="ECO:0000256" key="5">
    <source>
        <dbReference type="ARBA" id="ARBA00022519"/>
    </source>
</evidence>
<dbReference type="Gene3D" id="3.30.1150.10">
    <property type="match status" value="1"/>
</dbReference>
<evidence type="ECO:0000313" key="13">
    <source>
        <dbReference type="EMBL" id="MBA6411738.1"/>
    </source>
</evidence>
<keyword evidence="14" id="KW-1185">Reference proteome</keyword>
<dbReference type="PRINTS" id="PR01374">
    <property type="entry name" value="TONBPROTEIN"/>
</dbReference>
<keyword evidence="7 10" id="KW-0653">Protein transport</keyword>
<dbReference type="PANTHER" id="PTHR33446">
    <property type="entry name" value="PROTEIN TONB-RELATED"/>
    <property type="match status" value="1"/>
</dbReference>
<dbReference type="GO" id="GO:0055085">
    <property type="term" value="P:transmembrane transport"/>
    <property type="evidence" value="ECO:0007669"/>
    <property type="project" value="InterPro"/>
</dbReference>
<evidence type="ECO:0000256" key="3">
    <source>
        <dbReference type="ARBA" id="ARBA00022448"/>
    </source>
</evidence>
<protein>
    <recommendedName>
        <fullName evidence="10">Protein TonB</fullName>
    </recommendedName>
</protein>
<evidence type="ECO:0000256" key="1">
    <source>
        <dbReference type="ARBA" id="ARBA00004383"/>
    </source>
</evidence>
<comment type="function">
    <text evidence="10">Interacts with outer membrane receptor proteins that carry out high-affinity binding and energy dependent uptake into the periplasmic space of specific substrates. It could act to transduce energy from the cytoplasmic membrane to specific energy-requiring processes in the outer membrane, resulting in the release into the periplasm of ligands bound by these outer membrane proteins.</text>
</comment>
<reference evidence="13 14" key="1">
    <citation type="submission" date="2020-07" db="EMBL/GenBank/DDBJ databases">
        <title>Halieaceae bacterium, F7430, whole genome shotgun sequencing project.</title>
        <authorList>
            <person name="Jiang S."/>
            <person name="Liu Z.W."/>
            <person name="Du Z.J."/>
        </authorList>
    </citation>
    <scope>NUCLEOTIDE SEQUENCE [LARGE SCALE GENOMIC DNA]</scope>
    <source>
        <strain evidence="13 14">F7430</strain>
    </source>
</reference>
<feature type="transmembrane region" description="Helical" evidence="10">
    <location>
        <begin position="6"/>
        <end position="25"/>
    </location>
</feature>
<dbReference type="GO" id="GO:0030288">
    <property type="term" value="C:outer membrane-bounded periplasmic space"/>
    <property type="evidence" value="ECO:0007669"/>
    <property type="project" value="InterPro"/>
</dbReference>